<organism evidence="1 2">
    <name type="scientific">Novosphingobium chloroacetimidivorans</name>
    <dbReference type="NCBI Taxonomy" id="1428314"/>
    <lineage>
        <taxon>Bacteria</taxon>
        <taxon>Pseudomonadati</taxon>
        <taxon>Pseudomonadota</taxon>
        <taxon>Alphaproteobacteria</taxon>
        <taxon>Sphingomonadales</taxon>
        <taxon>Sphingomonadaceae</taxon>
        <taxon>Novosphingobium</taxon>
    </lineage>
</organism>
<dbReference type="EMBL" id="JACHLR010000005">
    <property type="protein sequence ID" value="MBB4858262.1"/>
    <property type="molecule type" value="Genomic_DNA"/>
</dbReference>
<keyword evidence="2" id="KW-1185">Reference proteome</keyword>
<name>A0A7W7NWM6_9SPHN</name>
<evidence type="ECO:0000313" key="1">
    <source>
        <dbReference type="EMBL" id="MBB4858262.1"/>
    </source>
</evidence>
<proteinExistence type="predicted"/>
<dbReference type="AlphaFoldDB" id="A0A7W7NWM6"/>
<sequence length="135" mass="14432">MDGVAALKAVLTADAVLVTLVPADNIHAGPLPLNFSLPAISLATISIVDRNIPAPGATRHVRERVQATIYARNYPQQKLITRAARRAAADKINPEVPGISAVTIHTEGAGPDFMAEDASIWMGTQDFITTYTETR</sequence>
<dbReference type="Proteomes" id="UP000555448">
    <property type="component" value="Unassembled WGS sequence"/>
</dbReference>
<reference evidence="1 2" key="1">
    <citation type="submission" date="2020-08" db="EMBL/GenBank/DDBJ databases">
        <title>Functional genomics of gut bacteria from endangered species of beetles.</title>
        <authorList>
            <person name="Carlos-Shanley C."/>
        </authorList>
    </citation>
    <scope>NUCLEOTIDE SEQUENCE [LARGE SCALE GENOMIC DNA]</scope>
    <source>
        <strain evidence="1 2">S00245</strain>
    </source>
</reference>
<gene>
    <name evidence="1" type="ORF">HNO88_001581</name>
</gene>
<protein>
    <submittedName>
        <fullName evidence="1">Uncharacterized protein</fullName>
    </submittedName>
</protein>
<evidence type="ECO:0000313" key="2">
    <source>
        <dbReference type="Proteomes" id="UP000555448"/>
    </source>
</evidence>
<accession>A0A7W7NWM6</accession>
<comment type="caution">
    <text evidence="1">The sequence shown here is derived from an EMBL/GenBank/DDBJ whole genome shotgun (WGS) entry which is preliminary data.</text>
</comment>
<dbReference type="RefSeq" id="WP_184243779.1">
    <property type="nucleotide sequence ID" value="NZ_JACHLR010000005.1"/>
</dbReference>